<dbReference type="SFLD" id="SFLDG01129">
    <property type="entry name" value="C1.5:_HAD__Beta-PGM__Phosphata"/>
    <property type="match status" value="1"/>
</dbReference>
<accession>A0A7W4PDW8</accession>
<dbReference type="InterPro" id="IPR041492">
    <property type="entry name" value="HAD_2"/>
</dbReference>
<dbReference type="PANTHER" id="PTHR18901">
    <property type="entry name" value="2-DEOXYGLUCOSE-6-PHOSPHATE PHOSPHATASE 2"/>
    <property type="match status" value="1"/>
</dbReference>
<protein>
    <submittedName>
        <fullName evidence="1">HAD family phosphatase</fullName>
    </submittedName>
</protein>
<comment type="caution">
    <text evidence="1">The sequence shown here is derived from an EMBL/GenBank/DDBJ whole genome shotgun (WGS) entry which is preliminary data.</text>
</comment>
<dbReference type="CDD" id="cd07505">
    <property type="entry name" value="HAD_BPGM-like"/>
    <property type="match status" value="1"/>
</dbReference>
<dbReference type="AlphaFoldDB" id="A0A7W4PDW8"/>
<organism evidence="1 2">
    <name type="scientific">Gluconacetobacter azotocaptans</name>
    <dbReference type="NCBI Taxonomy" id="142834"/>
    <lineage>
        <taxon>Bacteria</taxon>
        <taxon>Pseudomonadati</taxon>
        <taxon>Pseudomonadota</taxon>
        <taxon>Alphaproteobacteria</taxon>
        <taxon>Acetobacterales</taxon>
        <taxon>Acetobacteraceae</taxon>
        <taxon>Gluconacetobacter</taxon>
    </lineage>
</organism>
<dbReference type="PRINTS" id="PR00413">
    <property type="entry name" value="HADHALOGNASE"/>
</dbReference>
<name>A0A7W4PDW8_9PROT</name>
<reference evidence="1 2" key="1">
    <citation type="submission" date="2020-04" db="EMBL/GenBank/DDBJ databases">
        <title>Description of novel Gluconacetobacter.</title>
        <authorList>
            <person name="Sombolestani A."/>
        </authorList>
    </citation>
    <scope>NUCLEOTIDE SEQUENCE [LARGE SCALE GENOMIC DNA]</scope>
    <source>
        <strain evidence="1 2">LMG 21311</strain>
    </source>
</reference>
<dbReference type="InterPro" id="IPR023214">
    <property type="entry name" value="HAD_sf"/>
</dbReference>
<dbReference type="Gene3D" id="3.40.50.1000">
    <property type="entry name" value="HAD superfamily/HAD-like"/>
    <property type="match status" value="1"/>
</dbReference>
<sequence>MVSNAVVETIFETKPTPVRGVIFDMDGLLLDSETLAMDALVSAGKDLGYDMPSVFCRRMIGLPADDCRRLVQGDYGAAFPLERFFALQEIHLRNFVDTGRLALKAGVVPLLDLLDRLGLPRAIATSSSRYRTDHHLKLVGLDHRFDATVTRDDVSRGKPSPEPYLTAARKIGVAPEFCLALEDSHNGARAAHAAGIPVIVVPDLLEATDEIRGKALAVVDDLDIVRAYIEKAAGMYGAE</sequence>
<dbReference type="RefSeq" id="WP_183119216.1">
    <property type="nucleotide sequence ID" value="NZ_JABEQF010000005.1"/>
</dbReference>
<dbReference type="EMBL" id="JABEQF010000005">
    <property type="protein sequence ID" value="MBB2190095.1"/>
    <property type="molecule type" value="Genomic_DNA"/>
</dbReference>
<gene>
    <name evidence="1" type="ORF">HLH34_08945</name>
</gene>
<dbReference type="NCBIfam" id="TIGR01509">
    <property type="entry name" value="HAD-SF-IA-v3"/>
    <property type="match status" value="1"/>
</dbReference>
<dbReference type="Gene3D" id="1.10.150.240">
    <property type="entry name" value="Putative phosphatase, domain 2"/>
    <property type="match status" value="1"/>
</dbReference>
<evidence type="ECO:0000313" key="1">
    <source>
        <dbReference type="EMBL" id="MBB2190095.1"/>
    </source>
</evidence>
<proteinExistence type="predicted"/>
<dbReference type="SUPFAM" id="SSF56784">
    <property type="entry name" value="HAD-like"/>
    <property type="match status" value="1"/>
</dbReference>
<evidence type="ECO:0000313" key="2">
    <source>
        <dbReference type="Proteomes" id="UP000555756"/>
    </source>
</evidence>
<dbReference type="SFLD" id="SFLDS00003">
    <property type="entry name" value="Haloacid_Dehalogenase"/>
    <property type="match status" value="1"/>
</dbReference>
<dbReference type="Pfam" id="PF13419">
    <property type="entry name" value="HAD_2"/>
    <property type="match status" value="1"/>
</dbReference>
<dbReference type="InterPro" id="IPR006439">
    <property type="entry name" value="HAD-SF_hydro_IA"/>
</dbReference>
<dbReference type="InterPro" id="IPR036412">
    <property type="entry name" value="HAD-like_sf"/>
</dbReference>
<dbReference type="Proteomes" id="UP000555756">
    <property type="component" value="Unassembled WGS sequence"/>
</dbReference>
<keyword evidence="2" id="KW-1185">Reference proteome</keyword>
<dbReference type="InterPro" id="IPR023198">
    <property type="entry name" value="PGP-like_dom2"/>
</dbReference>
<dbReference type="PANTHER" id="PTHR18901:SF38">
    <property type="entry name" value="PSEUDOURIDINE-5'-PHOSPHATASE"/>
    <property type="match status" value="1"/>
</dbReference>